<dbReference type="GO" id="GO:0016491">
    <property type="term" value="F:oxidoreductase activity"/>
    <property type="evidence" value="ECO:0007669"/>
    <property type="project" value="InterPro"/>
</dbReference>
<keyword evidence="2" id="KW-0288">FMN</keyword>
<dbReference type="InterPro" id="IPR029039">
    <property type="entry name" value="Flavoprotein-like_sf"/>
</dbReference>
<comment type="caution">
    <text evidence="6">The sequence shown here is derived from an EMBL/GenBank/DDBJ whole genome shotgun (WGS) entry which is preliminary data.</text>
</comment>
<dbReference type="InterPro" id="IPR051796">
    <property type="entry name" value="ISF_SsuE-like"/>
</dbReference>
<evidence type="ECO:0000259" key="5">
    <source>
        <dbReference type="Pfam" id="PF03358"/>
    </source>
</evidence>
<keyword evidence="3" id="KW-0812">Transmembrane</keyword>
<dbReference type="Gene3D" id="3.40.50.360">
    <property type="match status" value="1"/>
</dbReference>
<protein>
    <submittedName>
        <fullName evidence="6">NAD(P)H-dependent oxidoreductase</fullName>
    </submittedName>
</protein>
<sequence>MENLERFTTLIYGLLSAMAILPPLFKTKPFTYYLTQKKYPSPITSGQQFLRINNIMSFIWGGLFLLAIGLQSLTYHSNEITNAIFSAAVPILLFIIVGIPLTKHLPSRLTQIIGGSSIRFNSLQEMFTCMPYGLNKKAAGNTNAVIQFFLTGKEPITGYLTIKNKTCTYTHGEYANPTSTIKSDSELWLKISNQETDRSKEFLNNNFEIEGNAGILLKLHDMFSPPQKTEPDEWVFLDYEYKSMTNKKIENIVVFDGGARSSGYSKTSFMVSNFLKGAQSAGAKTEYFKLNQYKIEKCVGCYHCWTKSPGKCIFNDDMTLLREKYRNADLLIFASPLYVYSVTGIMKSFMDRLLPELMPYMKKAHNGLTFHPRRFTNNKKQGFVIFSAAGFPETAQNFEGLTSLFRCMDSHHENSCLMGEFLLPAAELITHSVYAERKNTVAEICYQAGIQIIKEGYINKKSMLEIQKPMVSKETFHHQANVFWEIMENKQTYFNGTPKL</sequence>
<dbReference type="InterPro" id="IPR005025">
    <property type="entry name" value="FMN_Rdtase-like_dom"/>
</dbReference>
<dbReference type="PANTHER" id="PTHR43278:SF2">
    <property type="entry name" value="IRON-SULFUR FLAVOPROTEIN"/>
    <property type="match status" value="1"/>
</dbReference>
<dbReference type="RefSeq" id="WP_301200814.1">
    <property type="nucleotide sequence ID" value="NZ_JAPDPI010000032.1"/>
</dbReference>
<keyword evidence="1" id="KW-0285">Flavoprotein</keyword>
<feature type="transmembrane region" description="Helical" evidence="3">
    <location>
        <begin position="80"/>
        <end position="101"/>
    </location>
</feature>
<accession>A0AAE3MFF2</accession>
<dbReference type="InterPro" id="IPR003033">
    <property type="entry name" value="SCP2_sterol-bd_dom"/>
</dbReference>
<dbReference type="SUPFAM" id="SSF52218">
    <property type="entry name" value="Flavoproteins"/>
    <property type="match status" value="1"/>
</dbReference>
<feature type="transmembrane region" description="Helical" evidence="3">
    <location>
        <begin position="55"/>
        <end position="74"/>
    </location>
</feature>
<dbReference type="AlphaFoldDB" id="A0AAE3MFF2"/>
<evidence type="ECO:0000256" key="2">
    <source>
        <dbReference type="ARBA" id="ARBA00022643"/>
    </source>
</evidence>
<dbReference type="Gene3D" id="3.30.1050.10">
    <property type="entry name" value="SCP2 sterol-binding domain"/>
    <property type="match status" value="1"/>
</dbReference>
<dbReference type="PANTHER" id="PTHR43278">
    <property type="entry name" value="NAD(P)H-DEPENDENT FMN-CONTAINING OXIDOREDUCTASE YWQN-RELATED"/>
    <property type="match status" value="1"/>
</dbReference>
<proteinExistence type="predicted"/>
<dbReference type="EMBL" id="JAPDPI010000032">
    <property type="protein sequence ID" value="MCW3806914.1"/>
    <property type="molecule type" value="Genomic_DNA"/>
</dbReference>
<dbReference type="SUPFAM" id="SSF55718">
    <property type="entry name" value="SCP-like"/>
    <property type="match status" value="1"/>
</dbReference>
<evidence type="ECO:0000313" key="7">
    <source>
        <dbReference type="Proteomes" id="UP001207408"/>
    </source>
</evidence>
<keyword evidence="7" id="KW-1185">Reference proteome</keyword>
<feature type="domain" description="SCP2" evidence="4">
    <location>
        <begin position="136"/>
        <end position="223"/>
    </location>
</feature>
<dbReference type="Pfam" id="PF03358">
    <property type="entry name" value="FMN_red"/>
    <property type="match status" value="1"/>
</dbReference>
<gene>
    <name evidence="6" type="ORF">OM074_14850</name>
</gene>
<evidence type="ECO:0000313" key="6">
    <source>
        <dbReference type="EMBL" id="MCW3806914.1"/>
    </source>
</evidence>
<reference evidence="6" key="1">
    <citation type="submission" date="2022-10" db="EMBL/GenBank/DDBJ databases">
        <authorList>
            <person name="Yu W.X."/>
        </authorList>
    </citation>
    <scope>NUCLEOTIDE SEQUENCE</scope>
    <source>
        <strain evidence="6">D04</strain>
    </source>
</reference>
<feature type="transmembrane region" description="Helical" evidence="3">
    <location>
        <begin position="6"/>
        <end position="25"/>
    </location>
</feature>
<dbReference type="InterPro" id="IPR036527">
    <property type="entry name" value="SCP2_sterol-bd_dom_sf"/>
</dbReference>
<keyword evidence="3" id="KW-1133">Transmembrane helix</keyword>
<organism evidence="6 7">
    <name type="scientific">Plebeiibacterium marinum</name>
    <dbReference type="NCBI Taxonomy" id="2992111"/>
    <lineage>
        <taxon>Bacteria</taxon>
        <taxon>Pseudomonadati</taxon>
        <taxon>Bacteroidota</taxon>
        <taxon>Bacteroidia</taxon>
        <taxon>Marinilabiliales</taxon>
        <taxon>Marinilabiliaceae</taxon>
        <taxon>Plebeiibacterium</taxon>
    </lineage>
</organism>
<feature type="domain" description="NADPH-dependent FMN reductase-like" evidence="5">
    <location>
        <begin position="252"/>
        <end position="354"/>
    </location>
</feature>
<dbReference type="Pfam" id="PF02036">
    <property type="entry name" value="SCP2"/>
    <property type="match status" value="1"/>
</dbReference>
<evidence type="ECO:0000256" key="1">
    <source>
        <dbReference type="ARBA" id="ARBA00022630"/>
    </source>
</evidence>
<name>A0AAE3MFF2_9BACT</name>
<dbReference type="Proteomes" id="UP001207408">
    <property type="component" value="Unassembled WGS sequence"/>
</dbReference>
<keyword evidence="3" id="KW-0472">Membrane</keyword>
<evidence type="ECO:0000259" key="4">
    <source>
        <dbReference type="Pfam" id="PF02036"/>
    </source>
</evidence>
<evidence type="ECO:0000256" key="3">
    <source>
        <dbReference type="SAM" id="Phobius"/>
    </source>
</evidence>